<dbReference type="AlphaFoldDB" id="A0AAE0PLH5"/>
<evidence type="ECO:0000313" key="3">
    <source>
        <dbReference type="EMBL" id="KAK3402017.1"/>
    </source>
</evidence>
<reference evidence="3" key="1">
    <citation type="journal article" date="2023" name="Mol. Phylogenet. Evol.">
        <title>Genome-scale phylogeny and comparative genomics of the fungal order Sordariales.</title>
        <authorList>
            <person name="Hensen N."/>
            <person name="Bonometti L."/>
            <person name="Westerberg I."/>
            <person name="Brannstrom I.O."/>
            <person name="Guillou S."/>
            <person name="Cros-Aarteil S."/>
            <person name="Calhoun S."/>
            <person name="Haridas S."/>
            <person name="Kuo A."/>
            <person name="Mondo S."/>
            <person name="Pangilinan J."/>
            <person name="Riley R."/>
            <person name="LaButti K."/>
            <person name="Andreopoulos B."/>
            <person name="Lipzen A."/>
            <person name="Chen C."/>
            <person name="Yan M."/>
            <person name="Daum C."/>
            <person name="Ng V."/>
            <person name="Clum A."/>
            <person name="Steindorff A."/>
            <person name="Ohm R.A."/>
            <person name="Martin F."/>
            <person name="Silar P."/>
            <person name="Natvig D.O."/>
            <person name="Lalanne C."/>
            <person name="Gautier V."/>
            <person name="Ament-Velasquez S.L."/>
            <person name="Kruys A."/>
            <person name="Hutchinson M.I."/>
            <person name="Powell A.J."/>
            <person name="Barry K."/>
            <person name="Miller A.N."/>
            <person name="Grigoriev I.V."/>
            <person name="Debuchy R."/>
            <person name="Gladieux P."/>
            <person name="Hiltunen Thoren M."/>
            <person name="Johannesson H."/>
        </authorList>
    </citation>
    <scope>NUCLEOTIDE SEQUENCE</scope>
    <source>
        <strain evidence="3">FGSC 1904</strain>
    </source>
</reference>
<accession>A0AAE0PLH5</accession>
<reference evidence="3" key="2">
    <citation type="submission" date="2023-07" db="EMBL/GenBank/DDBJ databases">
        <authorList>
            <consortium name="Lawrence Berkeley National Laboratory"/>
            <person name="Haridas S."/>
            <person name="Hensen N."/>
            <person name="Bonometti L."/>
            <person name="Westerberg I."/>
            <person name="Brannstrom I.O."/>
            <person name="Guillou S."/>
            <person name="Cros-Aarteil S."/>
            <person name="Calhoun S."/>
            <person name="Kuo A."/>
            <person name="Mondo S."/>
            <person name="Pangilinan J."/>
            <person name="Riley R."/>
            <person name="LaButti K."/>
            <person name="Andreopoulos B."/>
            <person name="Lipzen A."/>
            <person name="Chen C."/>
            <person name="Yanf M."/>
            <person name="Daum C."/>
            <person name="Ng V."/>
            <person name="Clum A."/>
            <person name="Steindorff A."/>
            <person name="Ohm R."/>
            <person name="Martin F."/>
            <person name="Silar P."/>
            <person name="Natvig D."/>
            <person name="Lalanne C."/>
            <person name="Gautier V."/>
            <person name="Ament-velasquez S.L."/>
            <person name="Kruys A."/>
            <person name="Hutchinson M.I."/>
            <person name="Powell A.J."/>
            <person name="Barry K."/>
            <person name="Miller A.N."/>
            <person name="Grigoriev I.V."/>
            <person name="Debuchy R."/>
            <person name="Gladieux P."/>
            <person name="Thoren M.H."/>
            <person name="Johannesson H."/>
        </authorList>
    </citation>
    <scope>NUCLEOTIDE SEQUENCE</scope>
    <source>
        <strain evidence="3">FGSC 1904</strain>
    </source>
</reference>
<name>A0AAE0PLH5_SORBR</name>
<keyword evidence="4" id="KW-1185">Reference proteome</keyword>
<keyword evidence="2" id="KW-1133">Transmembrane helix</keyword>
<feature type="compositionally biased region" description="Polar residues" evidence="1">
    <location>
        <begin position="198"/>
        <end position="208"/>
    </location>
</feature>
<comment type="caution">
    <text evidence="3">The sequence shown here is derived from an EMBL/GenBank/DDBJ whole genome shotgun (WGS) entry which is preliminary data.</text>
</comment>
<evidence type="ECO:0000256" key="1">
    <source>
        <dbReference type="SAM" id="MobiDB-lite"/>
    </source>
</evidence>
<organism evidence="3 4">
    <name type="scientific">Sordaria brevicollis</name>
    <dbReference type="NCBI Taxonomy" id="83679"/>
    <lineage>
        <taxon>Eukaryota</taxon>
        <taxon>Fungi</taxon>
        <taxon>Dikarya</taxon>
        <taxon>Ascomycota</taxon>
        <taxon>Pezizomycotina</taxon>
        <taxon>Sordariomycetes</taxon>
        <taxon>Sordariomycetidae</taxon>
        <taxon>Sordariales</taxon>
        <taxon>Sordariaceae</taxon>
        <taxon>Sordaria</taxon>
    </lineage>
</organism>
<evidence type="ECO:0000256" key="2">
    <source>
        <dbReference type="SAM" id="Phobius"/>
    </source>
</evidence>
<proteinExistence type="predicted"/>
<feature type="transmembrane region" description="Helical" evidence="2">
    <location>
        <begin position="54"/>
        <end position="75"/>
    </location>
</feature>
<gene>
    <name evidence="3" type="ORF">B0T20DRAFT_128452</name>
</gene>
<feature type="region of interest" description="Disordered" evidence="1">
    <location>
        <begin position="198"/>
        <end position="219"/>
    </location>
</feature>
<keyword evidence="2" id="KW-0472">Membrane</keyword>
<dbReference type="EMBL" id="JAUTDP010000002">
    <property type="protein sequence ID" value="KAK3402017.1"/>
    <property type="molecule type" value="Genomic_DNA"/>
</dbReference>
<protein>
    <submittedName>
        <fullName evidence="3">Uncharacterized protein</fullName>
    </submittedName>
</protein>
<feature type="transmembrane region" description="Helical" evidence="2">
    <location>
        <begin position="109"/>
        <end position="133"/>
    </location>
</feature>
<evidence type="ECO:0000313" key="4">
    <source>
        <dbReference type="Proteomes" id="UP001281003"/>
    </source>
</evidence>
<keyword evidence="2" id="KW-0812">Transmembrane</keyword>
<dbReference type="Proteomes" id="UP001281003">
    <property type="component" value="Unassembled WGS sequence"/>
</dbReference>
<sequence length="219" mass="24226">MPTLPSLPLAVADDQEQLDLQAPTYPFHVPSSGLGSGSLPVLSMDYLGFELLNIWTWPTLAVVVWFVMGLVVFGVHVGAVRGYLNGGESSEGSKRWRGSGTSTLGNCRALWVFLALGAGMYLFFWPVFLVWGWGLRSFRSARRGDCGRDDGGEYGEEEKEERYMPVVMSPPPSYGVSTMSIRSDMEAYNARQQLGASRTQMTTMSTAPPSYKEATCWRR</sequence>